<keyword evidence="3 6" id="KW-0812">Transmembrane</keyword>
<evidence type="ECO:0000256" key="5">
    <source>
        <dbReference type="ARBA" id="ARBA00023136"/>
    </source>
</evidence>
<protein>
    <recommendedName>
        <fullName evidence="10">Major facilitator superfamily (MFS) profile domain-containing protein</fullName>
    </recommendedName>
</protein>
<accession>A0A1J8QGP7</accession>
<dbReference type="GO" id="GO:0022857">
    <property type="term" value="F:transmembrane transporter activity"/>
    <property type="evidence" value="ECO:0007669"/>
    <property type="project" value="TreeGrafter"/>
</dbReference>
<feature type="transmembrane region" description="Helical" evidence="6">
    <location>
        <begin position="63"/>
        <end position="83"/>
    </location>
</feature>
<evidence type="ECO:0008006" key="10">
    <source>
        <dbReference type="Google" id="ProtNLM"/>
    </source>
</evidence>
<dbReference type="PANTHER" id="PTHR43791">
    <property type="entry name" value="PERMEASE-RELATED"/>
    <property type="match status" value="1"/>
</dbReference>
<proteinExistence type="predicted"/>
<dbReference type="AlphaFoldDB" id="A0A1J8QGP7"/>
<dbReference type="Proteomes" id="UP000183567">
    <property type="component" value="Unassembled WGS sequence"/>
</dbReference>
<reference evidence="8 9" key="1">
    <citation type="submission" date="2016-03" db="EMBL/GenBank/DDBJ databases">
        <title>Comparative genomics of the ectomycorrhizal sister species Rhizopogon vinicolor and Rhizopogon vesiculosus (Basidiomycota: Boletales) reveals a divergence of the mating type B locus.</title>
        <authorList>
            <person name="Mujic A.B."/>
            <person name="Kuo A."/>
            <person name="Tritt A."/>
            <person name="Lipzen A."/>
            <person name="Chen C."/>
            <person name="Johnson J."/>
            <person name="Sharma A."/>
            <person name="Barry K."/>
            <person name="Grigoriev I.V."/>
            <person name="Spatafora J.W."/>
        </authorList>
    </citation>
    <scope>NUCLEOTIDE SEQUENCE [LARGE SCALE GENOMIC DNA]</scope>
    <source>
        <strain evidence="8 9">AM-OR11-056</strain>
    </source>
</reference>
<evidence type="ECO:0000256" key="6">
    <source>
        <dbReference type="SAM" id="Phobius"/>
    </source>
</evidence>
<dbReference type="STRING" id="180088.A0A1J8QGP7"/>
<dbReference type="OrthoDB" id="2985014at2759"/>
<keyword evidence="9" id="KW-1185">Reference proteome</keyword>
<evidence type="ECO:0000256" key="3">
    <source>
        <dbReference type="ARBA" id="ARBA00022692"/>
    </source>
</evidence>
<evidence type="ECO:0000256" key="7">
    <source>
        <dbReference type="SAM" id="SignalP"/>
    </source>
</evidence>
<organism evidence="8 9">
    <name type="scientific">Rhizopogon vesiculosus</name>
    <dbReference type="NCBI Taxonomy" id="180088"/>
    <lineage>
        <taxon>Eukaryota</taxon>
        <taxon>Fungi</taxon>
        <taxon>Dikarya</taxon>
        <taxon>Basidiomycota</taxon>
        <taxon>Agaricomycotina</taxon>
        <taxon>Agaricomycetes</taxon>
        <taxon>Agaricomycetidae</taxon>
        <taxon>Boletales</taxon>
        <taxon>Suillineae</taxon>
        <taxon>Rhizopogonaceae</taxon>
        <taxon>Rhizopogon</taxon>
    </lineage>
</organism>
<keyword evidence="5 6" id="KW-0472">Membrane</keyword>
<evidence type="ECO:0000256" key="1">
    <source>
        <dbReference type="ARBA" id="ARBA00004141"/>
    </source>
</evidence>
<dbReference type="SUPFAM" id="SSF103473">
    <property type="entry name" value="MFS general substrate transporter"/>
    <property type="match status" value="1"/>
</dbReference>
<comment type="subcellular location">
    <subcellularLocation>
        <location evidence="1">Membrane</location>
        <topology evidence="1">Multi-pass membrane protein</topology>
    </subcellularLocation>
</comment>
<dbReference type="PANTHER" id="PTHR43791:SF18">
    <property type="entry name" value="NICOTINIC ACID TRANSPORTER TNA1, PUTATIVE (AFU_ORTHOLOGUE AFUA_3G03820)-RELATED"/>
    <property type="match status" value="1"/>
</dbReference>
<dbReference type="GO" id="GO:0016020">
    <property type="term" value="C:membrane"/>
    <property type="evidence" value="ECO:0007669"/>
    <property type="project" value="UniProtKB-SubCell"/>
</dbReference>
<evidence type="ECO:0000256" key="2">
    <source>
        <dbReference type="ARBA" id="ARBA00022448"/>
    </source>
</evidence>
<feature type="chain" id="PRO_5013221756" description="Major facilitator superfamily (MFS) profile domain-containing protein" evidence="7">
    <location>
        <begin position="19"/>
        <end position="113"/>
    </location>
</feature>
<gene>
    <name evidence="8" type="ORF">AZE42_11894</name>
</gene>
<dbReference type="InterPro" id="IPR036259">
    <property type="entry name" value="MFS_trans_sf"/>
</dbReference>
<sequence length="113" mass="12201">MRSPFILTGLLMCLVGLSINISTAPNGAKYFGTFWIVIGSYAAFPGIVSWLGNNLAGQYKRGVGMALHIGLGNFGGAFATVIYRSQDSPRYILGRKFNFVNLMGWSLCLSGLD</sequence>
<feature type="signal peptide" evidence="7">
    <location>
        <begin position="1"/>
        <end position="18"/>
    </location>
</feature>
<keyword evidence="7" id="KW-0732">Signal</keyword>
<keyword evidence="4 6" id="KW-1133">Transmembrane helix</keyword>
<dbReference type="EMBL" id="LVVM01006263">
    <property type="protein sequence ID" value="OJA08578.1"/>
    <property type="molecule type" value="Genomic_DNA"/>
</dbReference>
<evidence type="ECO:0000256" key="4">
    <source>
        <dbReference type="ARBA" id="ARBA00022989"/>
    </source>
</evidence>
<name>A0A1J8QGP7_9AGAM</name>
<comment type="caution">
    <text evidence="8">The sequence shown here is derived from an EMBL/GenBank/DDBJ whole genome shotgun (WGS) entry which is preliminary data.</text>
</comment>
<evidence type="ECO:0000313" key="8">
    <source>
        <dbReference type="EMBL" id="OJA08578.1"/>
    </source>
</evidence>
<keyword evidence="2" id="KW-0813">Transport</keyword>
<evidence type="ECO:0000313" key="9">
    <source>
        <dbReference type="Proteomes" id="UP000183567"/>
    </source>
</evidence>
<feature type="transmembrane region" description="Helical" evidence="6">
    <location>
        <begin position="30"/>
        <end position="51"/>
    </location>
</feature>